<sequence length="185" mass="19547">MKRHIRTATALVAALLVAAAAAGCSNGGDEGSASGTETGNAADSLDTHVVPAATSSAGPAVDVKDGTYGKMLVDEKGRTLYLFEMDTKDKSKCNDDCAQAWPPFTVKSTPTAGKGLKKDLLKTTKRDDRSQQVTYNGHPLYRFADDRKAGDANGQDVDAFGAKWFVVDPDGKKITTKPKTNDGGY</sequence>
<dbReference type="InterPro" id="IPR005297">
    <property type="entry name" value="Lipoprotein_repeat"/>
</dbReference>
<dbReference type="PANTHER" id="PTHR39335:SF1">
    <property type="entry name" value="BLL4220 PROTEIN"/>
    <property type="match status" value="1"/>
</dbReference>
<feature type="signal peptide" evidence="1">
    <location>
        <begin position="1"/>
        <end position="22"/>
    </location>
</feature>
<evidence type="ECO:0000256" key="1">
    <source>
        <dbReference type="SAM" id="SignalP"/>
    </source>
</evidence>
<dbReference type="EMBL" id="JAUSYP010000001">
    <property type="protein sequence ID" value="MDQ0752440.1"/>
    <property type="molecule type" value="Genomic_DNA"/>
</dbReference>
<gene>
    <name evidence="2" type="ORF">QF034_006671</name>
</gene>
<comment type="caution">
    <text evidence="2">The sequence shown here is derived from an EMBL/GenBank/DDBJ whole genome shotgun (WGS) entry which is preliminary data.</text>
</comment>
<proteinExistence type="predicted"/>
<dbReference type="Pfam" id="PF03640">
    <property type="entry name" value="Lipoprotein_15"/>
    <property type="match status" value="2"/>
</dbReference>
<keyword evidence="2" id="KW-0449">Lipoprotein</keyword>
<dbReference type="PROSITE" id="PS51257">
    <property type="entry name" value="PROKAR_LIPOPROTEIN"/>
    <property type="match status" value="1"/>
</dbReference>
<evidence type="ECO:0000313" key="2">
    <source>
        <dbReference type="EMBL" id="MDQ0752440.1"/>
    </source>
</evidence>
<dbReference type="RefSeq" id="WP_307178441.1">
    <property type="nucleotide sequence ID" value="NZ_JAUSYP010000001.1"/>
</dbReference>
<protein>
    <submittedName>
        <fullName evidence="2">Lipoprotein with Yx(FWY)xxD motif</fullName>
    </submittedName>
</protein>
<organism evidence="2 3">
    <name type="scientific">Streptomyces africanus</name>
    <dbReference type="NCBI Taxonomy" id="231024"/>
    <lineage>
        <taxon>Bacteria</taxon>
        <taxon>Bacillati</taxon>
        <taxon>Actinomycetota</taxon>
        <taxon>Actinomycetes</taxon>
        <taxon>Kitasatosporales</taxon>
        <taxon>Streptomycetaceae</taxon>
        <taxon>Streptomyces</taxon>
    </lineage>
</organism>
<keyword evidence="1" id="KW-0732">Signal</keyword>
<feature type="chain" id="PRO_5045134536" evidence="1">
    <location>
        <begin position="23"/>
        <end position="185"/>
    </location>
</feature>
<name>A0ABU0QZH0_9ACTN</name>
<dbReference type="Proteomes" id="UP001232755">
    <property type="component" value="Unassembled WGS sequence"/>
</dbReference>
<accession>A0ABU0QZH0</accession>
<reference evidence="2 3" key="1">
    <citation type="submission" date="2023-07" db="EMBL/GenBank/DDBJ databases">
        <title>Comparative genomics of wheat-associated soil bacteria to identify genetic determinants of phenazine resistance.</title>
        <authorList>
            <person name="Mouncey N."/>
        </authorList>
    </citation>
    <scope>NUCLEOTIDE SEQUENCE [LARGE SCALE GENOMIC DNA]</scope>
    <source>
        <strain evidence="2 3">B3I12</strain>
    </source>
</reference>
<keyword evidence="3" id="KW-1185">Reference proteome</keyword>
<dbReference type="PANTHER" id="PTHR39335">
    <property type="entry name" value="BLL4220 PROTEIN"/>
    <property type="match status" value="1"/>
</dbReference>
<evidence type="ECO:0000313" key="3">
    <source>
        <dbReference type="Proteomes" id="UP001232755"/>
    </source>
</evidence>